<sequence>MKDYEMNNLDQQIRQITPYGEDIFLTLLENYGYKPNQSEKYENKDIIITNLLIKAFKQYSFQFPNQLSDEEKVAIFKDRFLKWQKEKNNKHISI</sequence>
<evidence type="ECO:0000313" key="2">
    <source>
        <dbReference type="Proteomes" id="UP001597459"/>
    </source>
</evidence>
<name>A0ABW5NDT4_9FLAO</name>
<dbReference type="EMBL" id="JBHULX010000045">
    <property type="protein sequence ID" value="MFD2593271.1"/>
    <property type="molecule type" value="Genomic_DNA"/>
</dbReference>
<evidence type="ECO:0000313" key="1">
    <source>
        <dbReference type="EMBL" id="MFD2593271.1"/>
    </source>
</evidence>
<keyword evidence="2" id="KW-1185">Reference proteome</keyword>
<protein>
    <submittedName>
        <fullName evidence="1">Uncharacterized protein</fullName>
    </submittedName>
</protein>
<accession>A0ABW5NDT4</accession>
<dbReference type="Proteomes" id="UP001597459">
    <property type="component" value="Unassembled WGS sequence"/>
</dbReference>
<comment type="caution">
    <text evidence="1">The sequence shown here is derived from an EMBL/GenBank/DDBJ whole genome shotgun (WGS) entry which is preliminary data.</text>
</comment>
<dbReference type="RefSeq" id="WP_378254282.1">
    <property type="nucleotide sequence ID" value="NZ_JBHSJV010000001.1"/>
</dbReference>
<reference evidence="2" key="1">
    <citation type="journal article" date="2019" name="Int. J. Syst. Evol. Microbiol.">
        <title>The Global Catalogue of Microorganisms (GCM) 10K type strain sequencing project: providing services to taxonomists for standard genome sequencing and annotation.</title>
        <authorList>
            <consortium name="The Broad Institute Genomics Platform"/>
            <consortium name="The Broad Institute Genome Sequencing Center for Infectious Disease"/>
            <person name="Wu L."/>
            <person name="Ma J."/>
        </authorList>
    </citation>
    <scope>NUCLEOTIDE SEQUENCE [LARGE SCALE GENOMIC DNA]</scope>
    <source>
        <strain evidence="2">KCTC 42423</strain>
    </source>
</reference>
<gene>
    <name evidence="1" type="ORF">ACFSTE_20705</name>
</gene>
<proteinExistence type="predicted"/>
<organism evidence="1 2">
    <name type="scientific">Aquimarina hainanensis</name>
    <dbReference type="NCBI Taxonomy" id="1578017"/>
    <lineage>
        <taxon>Bacteria</taxon>
        <taxon>Pseudomonadati</taxon>
        <taxon>Bacteroidota</taxon>
        <taxon>Flavobacteriia</taxon>
        <taxon>Flavobacteriales</taxon>
        <taxon>Flavobacteriaceae</taxon>
        <taxon>Aquimarina</taxon>
    </lineage>
</organism>